<comment type="caution">
    <text evidence="2">The sequence shown here is derived from an EMBL/GenBank/DDBJ whole genome shotgun (WGS) entry which is preliminary data.</text>
</comment>
<dbReference type="InterPro" id="IPR029063">
    <property type="entry name" value="SAM-dependent_MTases_sf"/>
</dbReference>
<dbReference type="Gene3D" id="3.40.50.150">
    <property type="entry name" value="Vaccinia Virus protein VP39"/>
    <property type="match status" value="1"/>
</dbReference>
<organism evidence="2 3">
    <name type="scientific">Phaeobacter gallaeciensis</name>
    <dbReference type="NCBI Taxonomy" id="60890"/>
    <lineage>
        <taxon>Bacteria</taxon>
        <taxon>Pseudomonadati</taxon>
        <taxon>Pseudomonadota</taxon>
        <taxon>Alphaproteobacteria</taxon>
        <taxon>Rhodobacterales</taxon>
        <taxon>Roseobacteraceae</taxon>
        <taxon>Phaeobacter</taxon>
    </lineage>
</organism>
<evidence type="ECO:0000259" key="1">
    <source>
        <dbReference type="Pfam" id="PF08242"/>
    </source>
</evidence>
<dbReference type="SUPFAM" id="SSF53335">
    <property type="entry name" value="S-adenosyl-L-methionine-dependent methyltransferases"/>
    <property type="match status" value="1"/>
</dbReference>
<reference evidence="2 3" key="1">
    <citation type="submission" date="2018-07" db="EMBL/GenBank/DDBJ databases">
        <title>Modular assembly of carbohydrate-degrading microbial communities in the ocean.</title>
        <authorList>
            <person name="Enke T.N."/>
            <person name="Datta M.S."/>
            <person name="Schwartzman J.A."/>
            <person name="Cermak N."/>
            <person name="Schmitz D.A."/>
            <person name="Barrere J."/>
            <person name="Cordero O.X."/>
        </authorList>
    </citation>
    <scope>NUCLEOTIDE SEQUENCE [LARGE SCALE GENOMIC DNA]</scope>
    <source>
        <strain evidence="2 3">C3M10</strain>
    </source>
</reference>
<gene>
    <name evidence="2" type="ORF">DS909_08570</name>
</gene>
<proteinExistence type="predicted"/>
<dbReference type="InterPro" id="IPR013217">
    <property type="entry name" value="Methyltransf_12"/>
</dbReference>
<dbReference type="AlphaFoldDB" id="A0A366WZR9"/>
<protein>
    <recommendedName>
        <fullName evidence="1">Methyltransferase type 12 domain-containing protein</fullName>
    </recommendedName>
</protein>
<dbReference type="OrthoDB" id="1853779at2"/>
<feature type="domain" description="Methyltransferase type 12" evidence="1">
    <location>
        <begin position="89"/>
        <end position="185"/>
    </location>
</feature>
<sequence length="264" mass="29943">MTKNTTKKKNHDARFQRWLKSNPGGSFSEFFDQYHVPQIIEGGQHASLGRNLSTGDWKTSGRGSYNSVLRVYTELNGGHPLPPDARVCEIGCGTLRIGSHFINHLNPGNFSGLDISKSLIEDGCQAYSDLLTEKKAVLGTFEEAFDAAVAMAPDLIFAYNVACHIHPDEERTFYSRLHQLAHKKGSRVIMQVLVHPTSVRYQESGWAHPAHYYMDKMRPLEFTMHTQQFIKNVKKAPHTLASRILAFQRTQKSSVMDLLPRFRR</sequence>
<dbReference type="Proteomes" id="UP000252706">
    <property type="component" value="Unassembled WGS sequence"/>
</dbReference>
<accession>A0A366WZR9</accession>
<dbReference type="EMBL" id="QOCE01000022">
    <property type="protein sequence ID" value="RBW57047.1"/>
    <property type="molecule type" value="Genomic_DNA"/>
</dbReference>
<dbReference type="RefSeq" id="WP_113823040.1">
    <property type="nucleotide sequence ID" value="NZ_QOCE01000022.1"/>
</dbReference>
<dbReference type="CDD" id="cd02440">
    <property type="entry name" value="AdoMet_MTases"/>
    <property type="match status" value="1"/>
</dbReference>
<evidence type="ECO:0000313" key="2">
    <source>
        <dbReference type="EMBL" id="RBW57047.1"/>
    </source>
</evidence>
<dbReference type="Pfam" id="PF08242">
    <property type="entry name" value="Methyltransf_12"/>
    <property type="match status" value="1"/>
</dbReference>
<evidence type="ECO:0000313" key="3">
    <source>
        <dbReference type="Proteomes" id="UP000252706"/>
    </source>
</evidence>
<name>A0A366WZR9_9RHOB</name>